<dbReference type="VEuPathDB" id="VectorBase:GAUT010422"/>
<protein>
    <submittedName>
        <fullName evidence="2">Uncharacterized protein</fullName>
    </submittedName>
</protein>
<keyword evidence="3" id="KW-1185">Reference proteome</keyword>
<feature type="region of interest" description="Disordered" evidence="1">
    <location>
        <begin position="28"/>
        <end position="109"/>
    </location>
</feature>
<feature type="compositionally biased region" description="Polar residues" evidence="1">
    <location>
        <begin position="46"/>
        <end position="60"/>
    </location>
</feature>
<proteinExistence type="predicted"/>
<feature type="compositionally biased region" description="Polar residues" evidence="1">
    <location>
        <begin position="94"/>
        <end position="109"/>
    </location>
</feature>
<sequence length="220" mass="24837">MGAAFRRCGQSWACGRRDVRTIDCCRRENYGEPTTGERRSAPKGTSLANKVNSGNPLTSKENLETPLRSETKQGPHIHRNERPLRNKARRDRNASSQPTISCPQCNQRHQPPNCNRYLVKAELIANHATSHARLTDKPATDVQELTSIASPHPQPGSLDINLLCFPGPLSPRGMGNKVFHNTYDELVNVKKIKKKTFELSDGKCWQERVHMQNKQNNIHK</sequence>
<dbReference type="AlphaFoldDB" id="A0A1A9UNL0"/>
<reference evidence="2" key="1">
    <citation type="submission" date="2020-05" db="UniProtKB">
        <authorList>
            <consortium name="EnsemblMetazoa"/>
        </authorList>
    </citation>
    <scope>IDENTIFICATION</scope>
    <source>
        <strain evidence="2">TTRI</strain>
    </source>
</reference>
<feature type="compositionally biased region" description="Basic and acidic residues" evidence="1">
    <location>
        <begin position="61"/>
        <end position="84"/>
    </location>
</feature>
<feature type="compositionally biased region" description="Basic and acidic residues" evidence="1">
    <location>
        <begin position="28"/>
        <end position="40"/>
    </location>
</feature>
<evidence type="ECO:0000313" key="2">
    <source>
        <dbReference type="EnsemblMetazoa" id="GAUT010422-PA"/>
    </source>
</evidence>
<evidence type="ECO:0000313" key="3">
    <source>
        <dbReference type="Proteomes" id="UP000078200"/>
    </source>
</evidence>
<organism evidence="2 3">
    <name type="scientific">Glossina austeni</name>
    <name type="common">Savannah tsetse fly</name>
    <dbReference type="NCBI Taxonomy" id="7395"/>
    <lineage>
        <taxon>Eukaryota</taxon>
        <taxon>Metazoa</taxon>
        <taxon>Ecdysozoa</taxon>
        <taxon>Arthropoda</taxon>
        <taxon>Hexapoda</taxon>
        <taxon>Insecta</taxon>
        <taxon>Pterygota</taxon>
        <taxon>Neoptera</taxon>
        <taxon>Endopterygota</taxon>
        <taxon>Diptera</taxon>
        <taxon>Brachycera</taxon>
        <taxon>Muscomorpha</taxon>
        <taxon>Hippoboscoidea</taxon>
        <taxon>Glossinidae</taxon>
        <taxon>Glossina</taxon>
    </lineage>
</organism>
<dbReference type="Proteomes" id="UP000078200">
    <property type="component" value="Unassembled WGS sequence"/>
</dbReference>
<accession>A0A1A9UNL0</accession>
<dbReference type="EnsemblMetazoa" id="GAUT010422-RA">
    <property type="protein sequence ID" value="GAUT010422-PA"/>
    <property type="gene ID" value="GAUT010422"/>
</dbReference>
<evidence type="ECO:0000256" key="1">
    <source>
        <dbReference type="SAM" id="MobiDB-lite"/>
    </source>
</evidence>
<name>A0A1A9UNL0_GLOAU</name>